<keyword evidence="2" id="KW-1185">Reference proteome</keyword>
<comment type="caution">
    <text evidence="1">The sequence shown here is derived from an EMBL/GenBank/DDBJ whole genome shotgun (WGS) entry which is preliminary data.</text>
</comment>
<evidence type="ECO:0000313" key="2">
    <source>
        <dbReference type="Proteomes" id="UP000240708"/>
    </source>
</evidence>
<protein>
    <submittedName>
        <fullName evidence="1">Uncharacterized protein</fullName>
    </submittedName>
</protein>
<dbReference type="EMBL" id="PYGF01000002">
    <property type="protein sequence ID" value="PSL06532.1"/>
    <property type="molecule type" value="Genomic_DNA"/>
</dbReference>
<evidence type="ECO:0000313" key="1">
    <source>
        <dbReference type="EMBL" id="PSL06532.1"/>
    </source>
</evidence>
<proteinExistence type="predicted"/>
<reference evidence="1 2" key="1">
    <citation type="submission" date="2018-03" db="EMBL/GenBank/DDBJ databases">
        <title>Genomic Encyclopedia of Archaeal and Bacterial Type Strains, Phase II (KMG-II): from individual species to whole genera.</title>
        <authorList>
            <person name="Goeker M."/>
        </authorList>
    </citation>
    <scope>NUCLEOTIDE SEQUENCE [LARGE SCALE GENOMIC DNA]</scope>
    <source>
        <strain evidence="1 2">DSM 28057</strain>
    </source>
</reference>
<dbReference type="Proteomes" id="UP000240708">
    <property type="component" value="Unassembled WGS sequence"/>
</dbReference>
<name>A0A2P8EAM8_9BACT</name>
<organism evidence="1 2">
    <name type="scientific">Cecembia rubra</name>
    <dbReference type="NCBI Taxonomy" id="1485585"/>
    <lineage>
        <taxon>Bacteria</taxon>
        <taxon>Pseudomonadati</taxon>
        <taxon>Bacteroidota</taxon>
        <taxon>Cytophagia</taxon>
        <taxon>Cytophagales</taxon>
        <taxon>Cyclobacteriaceae</taxon>
        <taxon>Cecembia</taxon>
    </lineage>
</organism>
<gene>
    <name evidence="1" type="ORF">CLV48_102349</name>
</gene>
<accession>A0A2P8EAM8</accession>
<dbReference type="RefSeq" id="WP_106566453.1">
    <property type="nucleotide sequence ID" value="NZ_PYGF01000002.1"/>
</dbReference>
<dbReference type="AlphaFoldDB" id="A0A2P8EAM8"/>
<sequence>MAQLSKNKLTVYDLIGIDNGLRELSKREKLEAELAWDLLQNIQAIEPIKKSYEQYQKDRFQKFSVTKNNQTGIDPSRYHEYEAEIDIIGNKEEEVKLAFIPFEALKDKDGKIHADILVSISKIVKK</sequence>
<dbReference type="OrthoDB" id="9891482at2"/>